<evidence type="ECO:0000313" key="3">
    <source>
        <dbReference type="Proteomes" id="UP000327013"/>
    </source>
</evidence>
<feature type="compositionally biased region" description="Polar residues" evidence="1">
    <location>
        <begin position="1"/>
        <end position="23"/>
    </location>
</feature>
<proteinExistence type="predicted"/>
<organism evidence="2 3">
    <name type="scientific">Carpinus fangiana</name>
    <dbReference type="NCBI Taxonomy" id="176857"/>
    <lineage>
        <taxon>Eukaryota</taxon>
        <taxon>Viridiplantae</taxon>
        <taxon>Streptophyta</taxon>
        <taxon>Embryophyta</taxon>
        <taxon>Tracheophyta</taxon>
        <taxon>Spermatophyta</taxon>
        <taxon>Magnoliopsida</taxon>
        <taxon>eudicotyledons</taxon>
        <taxon>Gunneridae</taxon>
        <taxon>Pentapetalae</taxon>
        <taxon>rosids</taxon>
        <taxon>fabids</taxon>
        <taxon>Fagales</taxon>
        <taxon>Betulaceae</taxon>
        <taxon>Carpinus</taxon>
    </lineage>
</organism>
<dbReference type="EMBL" id="CM017327">
    <property type="protein sequence ID" value="KAE8098491.1"/>
    <property type="molecule type" value="Genomic_DNA"/>
</dbReference>
<evidence type="ECO:0000256" key="1">
    <source>
        <dbReference type="SAM" id="MobiDB-lite"/>
    </source>
</evidence>
<accession>A0A5N6RGH3</accession>
<dbReference type="AlphaFoldDB" id="A0A5N6RGH3"/>
<gene>
    <name evidence="2" type="ORF">FH972_016549</name>
</gene>
<protein>
    <submittedName>
        <fullName evidence="2">Uncharacterized protein</fullName>
    </submittedName>
</protein>
<name>A0A5N6RGH3_9ROSI</name>
<reference evidence="2 3" key="1">
    <citation type="submission" date="2019-06" db="EMBL/GenBank/DDBJ databases">
        <title>A chromosomal-level reference genome of Carpinus fangiana (Coryloideae, Betulaceae).</title>
        <authorList>
            <person name="Yang X."/>
            <person name="Wang Z."/>
            <person name="Zhang L."/>
            <person name="Hao G."/>
            <person name="Liu J."/>
            <person name="Yang Y."/>
        </authorList>
    </citation>
    <scope>NUCLEOTIDE SEQUENCE [LARGE SCALE GENOMIC DNA]</scope>
    <source>
        <strain evidence="2">Cfa_2016G</strain>
        <tissue evidence="2">Leaf</tissue>
    </source>
</reference>
<keyword evidence="3" id="KW-1185">Reference proteome</keyword>
<sequence>MDNTSEVAQQLPQPSMPANSNSCKPEEKHVQLPQLTRPIHSYDNDPDVPTTTKRSRRGQVIEDLSQKMERFKVRLFHLYGPPKK</sequence>
<feature type="region of interest" description="Disordered" evidence="1">
    <location>
        <begin position="1"/>
        <end position="62"/>
    </location>
</feature>
<dbReference type="EMBL" id="CM017327">
    <property type="protein sequence ID" value="KAE8098492.1"/>
    <property type="molecule type" value="Genomic_DNA"/>
</dbReference>
<evidence type="ECO:0000313" key="2">
    <source>
        <dbReference type="EMBL" id="KAE8098491.1"/>
    </source>
</evidence>
<dbReference type="Proteomes" id="UP000327013">
    <property type="component" value="Chromosome 7"/>
</dbReference>